<name>A0A2H3DLV0_ARMGA</name>
<evidence type="ECO:0000313" key="2">
    <source>
        <dbReference type="Proteomes" id="UP000217790"/>
    </source>
</evidence>
<sequence>MLICAGQLQYDTYDEGIVITDHPELQYYLSLLDKQLPIESPCASELAGNLNVEMSWVLSEIVTRPFNAGIHLSIRANALFAKFVRRWRRL</sequence>
<dbReference type="AlphaFoldDB" id="A0A2H3DLV0"/>
<dbReference type="EMBL" id="KZ293666">
    <property type="protein sequence ID" value="PBK90067.1"/>
    <property type="molecule type" value="Genomic_DNA"/>
</dbReference>
<dbReference type="InParanoid" id="A0A2H3DLV0"/>
<organism evidence="1 2">
    <name type="scientific">Armillaria gallica</name>
    <name type="common">Bulbous honey fungus</name>
    <name type="synonym">Armillaria bulbosa</name>
    <dbReference type="NCBI Taxonomy" id="47427"/>
    <lineage>
        <taxon>Eukaryota</taxon>
        <taxon>Fungi</taxon>
        <taxon>Dikarya</taxon>
        <taxon>Basidiomycota</taxon>
        <taxon>Agaricomycotina</taxon>
        <taxon>Agaricomycetes</taxon>
        <taxon>Agaricomycetidae</taxon>
        <taxon>Agaricales</taxon>
        <taxon>Marasmiineae</taxon>
        <taxon>Physalacriaceae</taxon>
        <taxon>Armillaria</taxon>
    </lineage>
</organism>
<keyword evidence="2" id="KW-1185">Reference proteome</keyword>
<dbReference type="STRING" id="47427.A0A2H3DLV0"/>
<dbReference type="OrthoDB" id="3248834at2759"/>
<protein>
    <submittedName>
        <fullName evidence="1">Uncharacterized protein</fullName>
    </submittedName>
</protein>
<proteinExistence type="predicted"/>
<evidence type="ECO:0000313" key="1">
    <source>
        <dbReference type="EMBL" id="PBK90067.1"/>
    </source>
</evidence>
<dbReference type="Proteomes" id="UP000217790">
    <property type="component" value="Unassembled WGS sequence"/>
</dbReference>
<gene>
    <name evidence="1" type="ORF">ARMGADRAFT_1112204</name>
</gene>
<reference evidence="2" key="1">
    <citation type="journal article" date="2017" name="Nat. Ecol. Evol.">
        <title>Genome expansion and lineage-specific genetic innovations in the forest pathogenic fungi Armillaria.</title>
        <authorList>
            <person name="Sipos G."/>
            <person name="Prasanna A.N."/>
            <person name="Walter M.C."/>
            <person name="O'Connor E."/>
            <person name="Balint B."/>
            <person name="Krizsan K."/>
            <person name="Kiss B."/>
            <person name="Hess J."/>
            <person name="Varga T."/>
            <person name="Slot J."/>
            <person name="Riley R."/>
            <person name="Boka B."/>
            <person name="Rigling D."/>
            <person name="Barry K."/>
            <person name="Lee J."/>
            <person name="Mihaltcheva S."/>
            <person name="LaButti K."/>
            <person name="Lipzen A."/>
            <person name="Waldron R."/>
            <person name="Moloney N.M."/>
            <person name="Sperisen C."/>
            <person name="Kredics L."/>
            <person name="Vagvoelgyi C."/>
            <person name="Patrignani A."/>
            <person name="Fitzpatrick D."/>
            <person name="Nagy I."/>
            <person name="Doyle S."/>
            <person name="Anderson J.B."/>
            <person name="Grigoriev I.V."/>
            <person name="Gueldener U."/>
            <person name="Muensterkoetter M."/>
            <person name="Nagy L.G."/>
        </authorList>
    </citation>
    <scope>NUCLEOTIDE SEQUENCE [LARGE SCALE GENOMIC DNA]</scope>
    <source>
        <strain evidence="2">Ar21-2</strain>
    </source>
</reference>
<accession>A0A2H3DLV0</accession>